<proteinExistence type="predicted"/>
<protein>
    <submittedName>
        <fullName evidence="1 2">Uncharacterized protein</fullName>
    </submittedName>
</protein>
<dbReference type="PaxDb" id="6945-B7PM47"/>
<name>B7PM47_IXOSC</name>
<evidence type="ECO:0000313" key="1">
    <source>
        <dbReference type="EMBL" id="EEC07669.1"/>
    </source>
</evidence>
<reference evidence="1 3" key="1">
    <citation type="submission" date="2008-03" db="EMBL/GenBank/DDBJ databases">
        <title>Annotation of Ixodes scapularis.</title>
        <authorList>
            <consortium name="Ixodes scapularis Genome Project Consortium"/>
            <person name="Caler E."/>
            <person name="Hannick L.I."/>
            <person name="Bidwell S."/>
            <person name="Joardar V."/>
            <person name="Thiagarajan M."/>
            <person name="Amedeo P."/>
            <person name="Galinsky K.J."/>
            <person name="Schobel S."/>
            <person name="Inman J."/>
            <person name="Hostetler J."/>
            <person name="Miller J."/>
            <person name="Hammond M."/>
            <person name="Megy K."/>
            <person name="Lawson D."/>
            <person name="Kodira C."/>
            <person name="Sutton G."/>
            <person name="Meyer J."/>
            <person name="Hill C.A."/>
            <person name="Birren B."/>
            <person name="Nene V."/>
            <person name="Collins F."/>
            <person name="Alarcon-Chaidez F."/>
            <person name="Wikel S."/>
            <person name="Strausberg R."/>
        </authorList>
    </citation>
    <scope>NUCLEOTIDE SEQUENCE [LARGE SCALE GENOMIC DNA]</scope>
    <source>
        <strain evidence="3">Wikel</strain>
        <strain evidence="1">Wikel colony</strain>
    </source>
</reference>
<dbReference type="VEuPathDB" id="VectorBase:ISCI006805"/>
<sequence>MYPHMFPDSEIARNFRCGRKKLSYVISDGLGPYFKSKGIEELVRPNVFYAVMIDETPKPEEKVQQLDVLVRFYSDTAGRVVVEHLQSFNLGHATADTLFLCVKEALVELPNRNLLCLFTNGPNAMKNSKRKVKEDLSPHA</sequence>
<keyword evidence="3" id="KW-1185">Reference proteome</keyword>
<evidence type="ECO:0000313" key="2">
    <source>
        <dbReference type="EnsemblMetazoa" id="ISCW006805-PA"/>
    </source>
</evidence>
<dbReference type="EMBL" id="DS745738">
    <property type="protein sequence ID" value="EEC07669.1"/>
    <property type="molecule type" value="Genomic_DNA"/>
</dbReference>
<gene>
    <name evidence="1" type="ORF">IscW_ISCW006805</name>
</gene>
<dbReference type="AlphaFoldDB" id="B7PM47"/>
<dbReference type="VEuPathDB" id="VectorBase:ISCW006805"/>
<dbReference type="EMBL" id="ABJB010868710">
    <property type="status" value="NOT_ANNOTATED_CDS"/>
    <property type="molecule type" value="Genomic_DNA"/>
</dbReference>
<dbReference type="HOGENOM" id="CLU_1837297_0_0_1"/>
<dbReference type="PANTHER" id="PTHR37162:SF1">
    <property type="entry name" value="BED-TYPE DOMAIN-CONTAINING PROTEIN"/>
    <property type="match status" value="1"/>
</dbReference>
<dbReference type="Proteomes" id="UP000001555">
    <property type="component" value="Unassembled WGS sequence"/>
</dbReference>
<dbReference type="PANTHER" id="PTHR37162">
    <property type="entry name" value="HAT FAMILY DIMERISATION DOMAINCONTAINING PROTEIN-RELATED"/>
    <property type="match status" value="1"/>
</dbReference>
<dbReference type="VEuPathDB" id="VectorBase:ISCP_029050"/>
<accession>B7PM47</accession>
<organism>
    <name type="scientific">Ixodes scapularis</name>
    <name type="common">Black-legged tick</name>
    <name type="synonym">Deer tick</name>
    <dbReference type="NCBI Taxonomy" id="6945"/>
    <lineage>
        <taxon>Eukaryota</taxon>
        <taxon>Metazoa</taxon>
        <taxon>Ecdysozoa</taxon>
        <taxon>Arthropoda</taxon>
        <taxon>Chelicerata</taxon>
        <taxon>Arachnida</taxon>
        <taxon>Acari</taxon>
        <taxon>Parasitiformes</taxon>
        <taxon>Ixodida</taxon>
        <taxon>Ixodoidea</taxon>
        <taxon>Ixodidae</taxon>
        <taxon>Ixodinae</taxon>
        <taxon>Ixodes</taxon>
    </lineage>
</organism>
<reference evidence="2" key="2">
    <citation type="submission" date="2020-05" db="UniProtKB">
        <authorList>
            <consortium name="EnsemblMetazoa"/>
        </authorList>
    </citation>
    <scope>IDENTIFICATION</scope>
    <source>
        <strain evidence="2">wikel</strain>
    </source>
</reference>
<dbReference type="OrthoDB" id="6498426at2759"/>
<dbReference type="EnsemblMetazoa" id="ISCW006805-RA">
    <property type="protein sequence ID" value="ISCW006805-PA"/>
    <property type="gene ID" value="ISCW006805"/>
</dbReference>
<dbReference type="InParanoid" id="B7PM47"/>
<evidence type="ECO:0000313" key="3">
    <source>
        <dbReference type="Proteomes" id="UP000001555"/>
    </source>
</evidence>